<dbReference type="Pfam" id="PF17764">
    <property type="entry name" value="PriA_3primeBD"/>
    <property type="match status" value="1"/>
</dbReference>
<feature type="binding site" evidence="12">
    <location>
        <position position="464"/>
    </location>
    <ligand>
        <name>Zn(2+)</name>
        <dbReference type="ChEBI" id="CHEBI:29105"/>
        <label>2</label>
    </ligand>
</feature>
<dbReference type="CDD" id="cd18804">
    <property type="entry name" value="SF2_C_priA"/>
    <property type="match status" value="1"/>
</dbReference>
<keyword evidence="6 12" id="KW-0347">Helicase</keyword>
<feature type="domain" description="Helicase C-terminal" evidence="14">
    <location>
        <begin position="450"/>
        <end position="626"/>
    </location>
</feature>
<dbReference type="SMART" id="SM00490">
    <property type="entry name" value="HELICc"/>
    <property type="match status" value="1"/>
</dbReference>
<evidence type="ECO:0000256" key="5">
    <source>
        <dbReference type="ARBA" id="ARBA00022801"/>
    </source>
</evidence>
<evidence type="ECO:0000256" key="8">
    <source>
        <dbReference type="ARBA" id="ARBA00022840"/>
    </source>
</evidence>
<keyword evidence="8 12" id="KW-0067">ATP-binding</keyword>
<comment type="function">
    <text evidence="12">Initiates the restart of stalled replication forks, which reloads the replicative helicase on sites other than the origin of replication. Recognizes and binds to abandoned replication forks and remodels them to uncover a helicase loading site. Promotes assembly of the primosome at these replication forks.</text>
</comment>
<dbReference type="GO" id="GO:0043138">
    <property type="term" value="F:3'-5' DNA helicase activity"/>
    <property type="evidence" value="ECO:0007669"/>
    <property type="project" value="UniProtKB-EC"/>
</dbReference>
<evidence type="ECO:0000313" key="15">
    <source>
        <dbReference type="EMBL" id="HIV01719.1"/>
    </source>
</evidence>
<evidence type="ECO:0000256" key="4">
    <source>
        <dbReference type="ARBA" id="ARBA00022741"/>
    </source>
</evidence>
<dbReference type="Proteomes" id="UP000886861">
    <property type="component" value="Unassembled WGS sequence"/>
</dbReference>
<keyword evidence="4 12" id="KW-0547">Nucleotide-binding</keyword>
<reference evidence="15" key="1">
    <citation type="submission" date="2020-10" db="EMBL/GenBank/DDBJ databases">
        <authorList>
            <person name="Gilroy R."/>
        </authorList>
    </citation>
    <scope>NUCLEOTIDE SEQUENCE</scope>
    <source>
        <strain evidence="15">CHK186-9395</strain>
    </source>
</reference>
<organism evidence="15 16">
    <name type="scientific">Candidatus Caccopulliclostridium gallistercoris</name>
    <dbReference type="NCBI Taxonomy" id="2840719"/>
    <lineage>
        <taxon>Bacteria</taxon>
        <taxon>Bacillati</taxon>
        <taxon>Bacillota</taxon>
        <taxon>Clostridia</taxon>
        <taxon>Candidatus Caccopulliclostridium</taxon>
    </lineage>
</organism>
<dbReference type="InterPro" id="IPR042115">
    <property type="entry name" value="PriA_3primeBD_sf"/>
</dbReference>
<comment type="catalytic activity">
    <reaction evidence="11 12">
        <text>ATP + H2O = ADP + phosphate + H(+)</text>
        <dbReference type="Rhea" id="RHEA:13065"/>
        <dbReference type="ChEBI" id="CHEBI:15377"/>
        <dbReference type="ChEBI" id="CHEBI:15378"/>
        <dbReference type="ChEBI" id="CHEBI:30616"/>
        <dbReference type="ChEBI" id="CHEBI:43474"/>
        <dbReference type="ChEBI" id="CHEBI:456216"/>
        <dbReference type="EC" id="5.6.2.4"/>
    </reaction>
</comment>
<protein>
    <recommendedName>
        <fullName evidence="12">Replication restart protein PriA</fullName>
    </recommendedName>
    <alternativeName>
        <fullName evidence="12">ATP-dependent DNA helicase PriA</fullName>
        <ecNumber evidence="12">5.6.2.4</ecNumber>
    </alternativeName>
    <alternativeName>
        <fullName evidence="12">DNA 3'-5' helicase PriA</fullName>
    </alternativeName>
</protein>
<dbReference type="PROSITE" id="PS51192">
    <property type="entry name" value="HELICASE_ATP_BIND_1"/>
    <property type="match status" value="1"/>
</dbReference>
<feature type="binding site" evidence="12">
    <location>
        <position position="480"/>
    </location>
    <ligand>
        <name>Zn(2+)</name>
        <dbReference type="ChEBI" id="CHEBI:29105"/>
        <label>1</label>
    </ligand>
</feature>
<dbReference type="Gene3D" id="3.40.1440.60">
    <property type="entry name" value="PriA, 3(prime) DNA-binding domain"/>
    <property type="match status" value="1"/>
</dbReference>
<dbReference type="EMBL" id="DVOJ01000014">
    <property type="protein sequence ID" value="HIV01719.1"/>
    <property type="molecule type" value="Genomic_DNA"/>
</dbReference>
<evidence type="ECO:0000256" key="6">
    <source>
        <dbReference type="ARBA" id="ARBA00022806"/>
    </source>
</evidence>
<comment type="caution">
    <text evidence="15">The sequence shown here is derived from an EMBL/GenBank/DDBJ whole genome shotgun (WGS) entry which is preliminary data.</text>
</comment>
<dbReference type="Pfam" id="PF00270">
    <property type="entry name" value="DEAD"/>
    <property type="match status" value="1"/>
</dbReference>
<dbReference type="GO" id="GO:0003677">
    <property type="term" value="F:DNA binding"/>
    <property type="evidence" value="ECO:0007669"/>
    <property type="project" value="UniProtKB-UniRule"/>
</dbReference>
<dbReference type="GO" id="GO:0008270">
    <property type="term" value="F:zinc ion binding"/>
    <property type="evidence" value="ECO:0007669"/>
    <property type="project" value="UniProtKB-UniRule"/>
</dbReference>
<dbReference type="PANTHER" id="PTHR30580">
    <property type="entry name" value="PRIMOSOMAL PROTEIN N"/>
    <property type="match status" value="1"/>
</dbReference>
<sequence>MFAEVIVDILNSETDKVFDYIIPDNLKLIEGTRVLVPFGNRKIEGYVIKIKSDSSVSKEKLKEVIKPIDNYAAILPEMLKLKDFMTRRYNLRVADTLRLFIPSEMRSGKVKPIFKTYCKLNENFNLEEFALTLKKNAVKQMELVLFLREHKIADFTLLNKDFGAQAVKKFIDLGILTTFQEEITRSPDVLNHAKEHFVHTPEQERAITGVKLNENCTYLIHGVTGSGKTEVYMTLIENVLKNGKSAIMLVPEISLTPQIMYNFKNRFGENVALLHSGLSAGERYDEWRRLRNGKAKVAVGARSAIFAPLENVGIIIIDEEHDSSYSSESNPRYKTVEVADFRTRYNSCPLVLGSATPSIASYYYSQIGKYKLLELPTRANGKDMPKIQIVDMLSEIRNGNNGIFSVALRDELAACMRDKKQAMLFLNRRGYTSFMMCRKCGYVAKCTDCDVSLVYHKVEDKLKCHYCGKRFKALTVCPECGSHEIRQGAIGTQRVVDELRELFPDVKILRMDNDTTKNKNSHQKILEEFSNSHPAILVGTQMIAKGHDFPDVTLVGIIDADQSLYQSDYRSPERAFALITQVSGRAGRKDLEGKVILQTYNPRHYVYKFASNYNYKAFYEKEINLRETTKFPPFTTIVRVLVSSENEEIAKSAIRSIYNELADVYNNFRNDFYYFNAMKSPVGRIKNKTRYQILMRFTKLKESDIMEKIYSVADSHKSAKLSIFVEIDPQNLS</sequence>
<reference evidence="15" key="2">
    <citation type="journal article" date="2021" name="PeerJ">
        <title>Extensive microbial diversity within the chicken gut microbiome revealed by metagenomics and culture.</title>
        <authorList>
            <person name="Gilroy R."/>
            <person name="Ravi A."/>
            <person name="Getino M."/>
            <person name="Pursley I."/>
            <person name="Horton D.L."/>
            <person name="Alikhan N.F."/>
            <person name="Baker D."/>
            <person name="Gharbi K."/>
            <person name="Hall N."/>
            <person name="Watson M."/>
            <person name="Adriaenssens E.M."/>
            <person name="Foster-Nyarko E."/>
            <person name="Jarju S."/>
            <person name="Secka A."/>
            <person name="Antonio M."/>
            <person name="Oren A."/>
            <person name="Chaudhuri R.R."/>
            <person name="La Ragione R."/>
            <person name="Hildebrand F."/>
            <person name="Pallen M.J."/>
        </authorList>
    </citation>
    <scope>NUCLEOTIDE SEQUENCE</scope>
    <source>
        <strain evidence="15">CHK186-9395</strain>
    </source>
</reference>
<dbReference type="Gene3D" id="3.40.50.300">
    <property type="entry name" value="P-loop containing nucleotide triphosphate hydrolases"/>
    <property type="match status" value="2"/>
</dbReference>
<dbReference type="InterPro" id="IPR001650">
    <property type="entry name" value="Helicase_C-like"/>
</dbReference>
<dbReference type="NCBIfam" id="TIGR00595">
    <property type="entry name" value="priA"/>
    <property type="match status" value="1"/>
</dbReference>
<dbReference type="InterPro" id="IPR027417">
    <property type="entry name" value="P-loop_NTPase"/>
</dbReference>
<comment type="similarity">
    <text evidence="12">Belongs to the helicase family. PriA subfamily.</text>
</comment>
<dbReference type="Pfam" id="PF00271">
    <property type="entry name" value="Helicase_C"/>
    <property type="match status" value="1"/>
</dbReference>
<dbReference type="GO" id="GO:0006302">
    <property type="term" value="P:double-strand break repair"/>
    <property type="evidence" value="ECO:0007669"/>
    <property type="project" value="InterPro"/>
</dbReference>
<comment type="cofactor">
    <cofactor evidence="12">
        <name>Zn(2+)</name>
        <dbReference type="ChEBI" id="CHEBI:29105"/>
    </cofactor>
    <text evidence="12">Binds 2 zinc ions per subunit.</text>
</comment>
<feature type="binding site" evidence="12">
    <location>
        <position position="467"/>
    </location>
    <ligand>
        <name>Zn(2+)</name>
        <dbReference type="ChEBI" id="CHEBI:29105"/>
        <label>2</label>
    </ligand>
</feature>
<evidence type="ECO:0000259" key="13">
    <source>
        <dbReference type="PROSITE" id="PS51192"/>
    </source>
</evidence>
<dbReference type="GO" id="GO:0006269">
    <property type="term" value="P:DNA replication, synthesis of primer"/>
    <property type="evidence" value="ECO:0007669"/>
    <property type="project" value="UniProtKB-KW"/>
</dbReference>
<evidence type="ECO:0000256" key="3">
    <source>
        <dbReference type="ARBA" id="ARBA00022723"/>
    </source>
</evidence>
<dbReference type="InterPro" id="IPR041236">
    <property type="entry name" value="PriA_C"/>
</dbReference>
<dbReference type="SMART" id="SM00487">
    <property type="entry name" value="DEXDc"/>
    <property type="match status" value="1"/>
</dbReference>
<feature type="binding site" evidence="12">
    <location>
        <position position="449"/>
    </location>
    <ligand>
        <name>Zn(2+)</name>
        <dbReference type="ChEBI" id="CHEBI:29105"/>
        <label>2</label>
    </ligand>
</feature>
<name>A0A9D1SYY2_9FIRM</name>
<dbReference type="EC" id="5.6.2.4" evidence="12"/>
<accession>A0A9D1SYY2</accession>
<keyword evidence="9 12" id="KW-0238">DNA-binding</keyword>
<dbReference type="InterPro" id="IPR014001">
    <property type="entry name" value="Helicase_ATP-bd"/>
</dbReference>
<evidence type="ECO:0000256" key="10">
    <source>
        <dbReference type="ARBA" id="ARBA00023235"/>
    </source>
</evidence>
<dbReference type="GO" id="GO:0005524">
    <property type="term" value="F:ATP binding"/>
    <property type="evidence" value="ECO:0007669"/>
    <property type="project" value="UniProtKB-UniRule"/>
</dbReference>
<dbReference type="CDD" id="cd17929">
    <property type="entry name" value="DEXHc_priA"/>
    <property type="match status" value="1"/>
</dbReference>
<dbReference type="PROSITE" id="PS51194">
    <property type="entry name" value="HELICASE_CTER"/>
    <property type="match status" value="1"/>
</dbReference>
<dbReference type="Pfam" id="PF18319">
    <property type="entry name" value="Zn_ribbon_PriA"/>
    <property type="match status" value="1"/>
</dbReference>
<dbReference type="InterPro" id="IPR040498">
    <property type="entry name" value="PriA_CRR"/>
</dbReference>
<dbReference type="InterPro" id="IPR011545">
    <property type="entry name" value="DEAD/DEAH_box_helicase_dom"/>
</dbReference>
<dbReference type="GO" id="GO:0016787">
    <property type="term" value="F:hydrolase activity"/>
    <property type="evidence" value="ECO:0007669"/>
    <property type="project" value="UniProtKB-KW"/>
</dbReference>
<proteinExistence type="inferred from homology"/>
<evidence type="ECO:0000259" key="14">
    <source>
        <dbReference type="PROSITE" id="PS51194"/>
    </source>
</evidence>
<dbReference type="InterPro" id="IPR005259">
    <property type="entry name" value="PriA"/>
</dbReference>
<evidence type="ECO:0000256" key="7">
    <source>
        <dbReference type="ARBA" id="ARBA00022833"/>
    </source>
</evidence>
<evidence type="ECO:0000256" key="9">
    <source>
        <dbReference type="ARBA" id="ARBA00023125"/>
    </source>
</evidence>
<evidence type="ECO:0000256" key="12">
    <source>
        <dbReference type="HAMAP-Rule" id="MF_00983"/>
    </source>
</evidence>
<keyword evidence="5 12" id="KW-0378">Hydrolase</keyword>
<dbReference type="AlphaFoldDB" id="A0A9D1SYY2"/>
<dbReference type="GO" id="GO:1990077">
    <property type="term" value="C:primosome complex"/>
    <property type="evidence" value="ECO:0007669"/>
    <property type="project" value="UniProtKB-UniRule"/>
</dbReference>
<keyword evidence="7 12" id="KW-0862">Zinc</keyword>
<evidence type="ECO:0000256" key="1">
    <source>
        <dbReference type="ARBA" id="ARBA00022515"/>
    </source>
</evidence>
<feature type="binding site" evidence="12">
    <location>
        <position position="446"/>
    </location>
    <ligand>
        <name>Zn(2+)</name>
        <dbReference type="ChEBI" id="CHEBI:29105"/>
        <label>2</label>
    </ligand>
</feature>
<comment type="catalytic activity">
    <reaction evidence="12">
        <text>Couples ATP hydrolysis with the unwinding of duplex DNA by translocating in the 3'-5' direction.</text>
        <dbReference type="EC" id="5.6.2.4"/>
    </reaction>
</comment>
<feature type="domain" description="Helicase ATP-binding" evidence="13">
    <location>
        <begin position="209"/>
        <end position="375"/>
    </location>
</feature>
<dbReference type="Pfam" id="PF18074">
    <property type="entry name" value="PriA_C"/>
    <property type="match status" value="1"/>
</dbReference>
<keyword evidence="1 12" id="KW-0639">Primosome</keyword>
<keyword evidence="10 12" id="KW-0413">Isomerase</keyword>
<keyword evidence="2 12" id="KW-0235">DNA replication</keyword>
<feature type="binding site" evidence="12">
    <location>
        <position position="437"/>
    </location>
    <ligand>
        <name>Zn(2+)</name>
        <dbReference type="ChEBI" id="CHEBI:29105"/>
        <label>1</label>
    </ligand>
</feature>
<dbReference type="InterPro" id="IPR041222">
    <property type="entry name" value="PriA_3primeBD"/>
</dbReference>
<dbReference type="GO" id="GO:0006270">
    <property type="term" value="P:DNA replication initiation"/>
    <property type="evidence" value="ECO:0007669"/>
    <property type="project" value="TreeGrafter"/>
</dbReference>
<feature type="binding site" evidence="12">
    <location>
        <position position="477"/>
    </location>
    <ligand>
        <name>Zn(2+)</name>
        <dbReference type="ChEBI" id="CHEBI:29105"/>
        <label>1</label>
    </ligand>
</feature>
<dbReference type="SUPFAM" id="SSF52540">
    <property type="entry name" value="P-loop containing nucleoside triphosphate hydrolases"/>
    <property type="match status" value="2"/>
</dbReference>
<dbReference type="HAMAP" id="MF_00983">
    <property type="entry name" value="PriA"/>
    <property type="match status" value="1"/>
</dbReference>
<comment type="subunit">
    <text evidence="12">Component of the replication restart primosome.</text>
</comment>
<keyword evidence="3 12" id="KW-0479">Metal-binding</keyword>
<feature type="binding site" evidence="12">
    <location>
        <position position="440"/>
    </location>
    <ligand>
        <name>Zn(2+)</name>
        <dbReference type="ChEBI" id="CHEBI:29105"/>
        <label>1</label>
    </ligand>
</feature>
<evidence type="ECO:0000256" key="2">
    <source>
        <dbReference type="ARBA" id="ARBA00022705"/>
    </source>
</evidence>
<evidence type="ECO:0000256" key="11">
    <source>
        <dbReference type="ARBA" id="ARBA00048988"/>
    </source>
</evidence>
<dbReference type="GO" id="GO:0006310">
    <property type="term" value="P:DNA recombination"/>
    <property type="evidence" value="ECO:0007669"/>
    <property type="project" value="InterPro"/>
</dbReference>
<dbReference type="FunFam" id="3.40.50.300:FF:000489">
    <property type="entry name" value="Primosome assembly protein PriA"/>
    <property type="match status" value="1"/>
</dbReference>
<gene>
    <name evidence="12 15" type="primary">priA</name>
    <name evidence="15" type="ORF">IAA62_04120</name>
</gene>
<dbReference type="PANTHER" id="PTHR30580:SF0">
    <property type="entry name" value="PRIMOSOMAL PROTEIN N"/>
    <property type="match status" value="1"/>
</dbReference>
<evidence type="ECO:0000313" key="16">
    <source>
        <dbReference type="Proteomes" id="UP000886861"/>
    </source>
</evidence>